<evidence type="ECO:0000313" key="4">
    <source>
        <dbReference type="RefSeq" id="XP_033568798.1"/>
    </source>
</evidence>
<gene>
    <name evidence="2 4" type="ORF">BDZ99DRAFT_214013</name>
</gene>
<dbReference type="EMBL" id="MU003727">
    <property type="protein sequence ID" value="KAF2801834.1"/>
    <property type="molecule type" value="Genomic_DNA"/>
</dbReference>
<reference evidence="2 4" key="1">
    <citation type="journal article" date="2020" name="Stud. Mycol.">
        <title>101 Dothideomycetes genomes: a test case for predicting lifestyles and emergence of pathogens.</title>
        <authorList>
            <person name="Haridas S."/>
            <person name="Albert R."/>
            <person name="Binder M."/>
            <person name="Bloem J."/>
            <person name="Labutti K."/>
            <person name="Salamov A."/>
            <person name="Andreopoulos B."/>
            <person name="Baker S."/>
            <person name="Barry K."/>
            <person name="Bills G."/>
            <person name="Bluhm B."/>
            <person name="Cannon C."/>
            <person name="Castanera R."/>
            <person name="Culley D."/>
            <person name="Daum C."/>
            <person name="Ezra D."/>
            <person name="Gonzalez J."/>
            <person name="Henrissat B."/>
            <person name="Kuo A."/>
            <person name="Liang C."/>
            <person name="Lipzen A."/>
            <person name="Lutzoni F."/>
            <person name="Magnuson J."/>
            <person name="Mondo S."/>
            <person name="Nolan M."/>
            <person name="Ohm R."/>
            <person name="Pangilinan J."/>
            <person name="Park H.-J."/>
            <person name="Ramirez L."/>
            <person name="Alfaro M."/>
            <person name="Sun H."/>
            <person name="Tritt A."/>
            <person name="Yoshinaga Y."/>
            <person name="Zwiers L.-H."/>
            <person name="Turgeon B."/>
            <person name="Goodwin S."/>
            <person name="Spatafora J."/>
            <person name="Crous P."/>
            <person name="Grigoriev I."/>
        </authorList>
    </citation>
    <scope>NUCLEOTIDE SEQUENCE</scope>
    <source>
        <strain evidence="2 4">CBS 304.34</strain>
    </source>
</reference>
<dbReference type="Proteomes" id="UP000504636">
    <property type="component" value="Unplaced"/>
</dbReference>
<keyword evidence="1" id="KW-1133">Transmembrane helix</keyword>
<organism evidence="2">
    <name type="scientific">Mytilinidion resinicola</name>
    <dbReference type="NCBI Taxonomy" id="574789"/>
    <lineage>
        <taxon>Eukaryota</taxon>
        <taxon>Fungi</taxon>
        <taxon>Dikarya</taxon>
        <taxon>Ascomycota</taxon>
        <taxon>Pezizomycotina</taxon>
        <taxon>Dothideomycetes</taxon>
        <taxon>Pleosporomycetidae</taxon>
        <taxon>Mytilinidiales</taxon>
        <taxon>Mytilinidiaceae</taxon>
        <taxon>Mytilinidion</taxon>
    </lineage>
</organism>
<dbReference type="AlphaFoldDB" id="A0A6A6Y1E8"/>
<evidence type="ECO:0000313" key="2">
    <source>
        <dbReference type="EMBL" id="KAF2801834.1"/>
    </source>
</evidence>
<reference evidence="4" key="3">
    <citation type="submission" date="2025-04" db="UniProtKB">
        <authorList>
            <consortium name="RefSeq"/>
        </authorList>
    </citation>
    <scope>IDENTIFICATION</scope>
    <source>
        <strain evidence="4">CBS 304.34</strain>
    </source>
</reference>
<name>A0A6A6Y1E8_9PEZI</name>
<protein>
    <submittedName>
        <fullName evidence="2 4">Uncharacterized protein</fullName>
    </submittedName>
</protein>
<dbReference type="GeneID" id="54454272"/>
<evidence type="ECO:0000256" key="1">
    <source>
        <dbReference type="SAM" id="Phobius"/>
    </source>
</evidence>
<keyword evidence="1" id="KW-0472">Membrane</keyword>
<keyword evidence="3" id="KW-1185">Reference proteome</keyword>
<dbReference type="RefSeq" id="XP_033568798.1">
    <property type="nucleotide sequence ID" value="XM_033713379.1"/>
</dbReference>
<feature type="transmembrane region" description="Helical" evidence="1">
    <location>
        <begin position="7"/>
        <end position="31"/>
    </location>
</feature>
<proteinExistence type="predicted"/>
<evidence type="ECO:0000313" key="3">
    <source>
        <dbReference type="Proteomes" id="UP000504636"/>
    </source>
</evidence>
<feature type="transmembrane region" description="Helical" evidence="1">
    <location>
        <begin position="37"/>
        <end position="61"/>
    </location>
</feature>
<accession>A0A6A6Y1E8</accession>
<reference evidence="4" key="2">
    <citation type="submission" date="2020-04" db="EMBL/GenBank/DDBJ databases">
        <authorList>
            <consortium name="NCBI Genome Project"/>
        </authorList>
    </citation>
    <scope>NUCLEOTIDE SEQUENCE</scope>
    <source>
        <strain evidence="4">CBS 304.34</strain>
    </source>
</reference>
<keyword evidence="1" id="KW-0812">Transmembrane</keyword>
<sequence length="195" mass="22139">MTITYPRLFFVLIHNHISLASLCTFILQAILSHHHLYFISIRILWTSNVPILYMSTYLLHLPAHPIPPSRRPVMFTFPTTHYHRTRLHPTSAYSSSLLTTLLRQGLPPSPSPLLSQPLPHTFQPSCSLAQGCPRPCSAKPLRPSHRVSISCTTLLRPANPYRSSQVYRLAALLRARALSSMPWPGVQRHKKDENP</sequence>